<organism evidence="2 3">
    <name type="scientific">Bradyrhizobium shewense</name>
    <dbReference type="NCBI Taxonomy" id="1761772"/>
    <lineage>
        <taxon>Bacteria</taxon>
        <taxon>Pseudomonadati</taxon>
        <taxon>Pseudomonadota</taxon>
        <taxon>Alphaproteobacteria</taxon>
        <taxon>Hyphomicrobiales</taxon>
        <taxon>Nitrobacteraceae</taxon>
        <taxon>Bradyrhizobium</taxon>
    </lineage>
</organism>
<feature type="compositionally biased region" description="Basic and acidic residues" evidence="1">
    <location>
        <begin position="88"/>
        <end position="104"/>
    </location>
</feature>
<dbReference type="EMBL" id="FMAI01000006">
    <property type="protein sequence ID" value="SCB35810.1"/>
    <property type="molecule type" value="Genomic_DNA"/>
</dbReference>
<dbReference type="Proteomes" id="UP000199184">
    <property type="component" value="Unassembled WGS sequence"/>
</dbReference>
<gene>
    <name evidence="2" type="ORF">GA0061098_1006386</name>
</gene>
<accession>A0A1C3W764</accession>
<evidence type="ECO:0000313" key="2">
    <source>
        <dbReference type="EMBL" id="SCB35810.1"/>
    </source>
</evidence>
<dbReference type="AlphaFoldDB" id="A0A1C3W764"/>
<reference evidence="3" key="1">
    <citation type="submission" date="2016-08" db="EMBL/GenBank/DDBJ databases">
        <authorList>
            <person name="Varghese N."/>
            <person name="Submissions Spin"/>
        </authorList>
    </citation>
    <scope>NUCLEOTIDE SEQUENCE [LARGE SCALE GENOMIC DNA]</scope>
    <source>
        <strain evidence="3">ERR11</strain>
    </source>
</reference>
<feature type="region of interest" description="Disordered" evidence="1">
    <location>
        <begin position="173"/>
        <end position="192"/>
    </location>
</feature>
<feature type="compositionally biased region" description="Basic residues" evidence="1">
    <location>
        <begin position="174"/>
        <end position="185"/>
    </location>
</feature>
<evidence type="ECO:0000256" key="1">
    <source>
        <dbReference type="SAM" id="MobiDB-lite"/>
    </source>
</evidence>
<sequence length="192" mass="21791">MPPAAVFIYWPDDLSDRKIIEEARRVVAECVRVLETHPSPGQERPGTNRVRRWAEADAWAARAEPSRSSLRPESDGAGCRRWRRKKLPEKPRSHRIDPKVESAMHGRQKRHSGPAQDRQGQPVDMRVDQVEFARALGDGLDQQRAGGIRISPLHPRRSARGHTAWSFPFVSVVSKHRDRPHRGGRGRSTGSR</sequence>
<keyword evidence="3" id="KW-1185">Reference proteome</keyword>
<proteinExistence type="predicted"/>
<protein>
    <submittedName>
        <fullName evidence="2">Uncharacterized protein</fullName>
    </submittedName>
</protein>
<name>A0A1C3W764_9BRAD</name>
<feature type="region of interest" description="Disordered" evidence="1">
    <location>
        <begin position="61"/>
        <end position="123"/>
    </location>
</feature>
<evidence type="ECO:0000313" key="3">
    <source>
        <dbReference type="Proteomes" id="UP000199184"/>
    </source>
</evidence>